<reference evidence="3" key="1">
    <citation type="journal article" date="2020" name="Nature">
        <title>Giant virus diversity and host interactions through global metagenomics.</title>
        <authorList>
            <person name="Schulz F."/>
            <person name="Roux S."/>
            <person name="Paez-Espino D."/>
            <person name="Jungbluth S."/>
            <person name="Walsh D.A."/>
            <person name="Denef V.J."/>
            <person name="McMahon K.D."/>
            <person name="Konstantinidis K.T."/>
            <person name="Eloe-Fadrosh E.A."/>
            <person name="Kyrpides N.C."/>
            <person name="Woyke T."/>
        </authorList>
    </citation>
    <scope>NUCLEOTIDE SEQUENCE</scope>
    <source>
        <strain evidence="3">GVMAG-M-3300023109-53</strain>
    </source>
</reference>
<feature type="transmembrane region" description="Helical" evidence="1">
    <location>
        <begin position="37"/>
        <end position="54"/>
    </location>
</feature>
<name>A0A6C0CX45_9ZZZZ</name>
<accession>A0A6C0CX45</accession>
<evidence type="ECO:0000259" key="2">
    <source>
        <dbReference type="Pfam" id="PF19066"/>
    </source>
</evidence>
<sequence>MASESTNIWFNDPSILFKKEQLNQIWPKEGMSRNEKINAITRLVIILTILGYLITQSLNFFITGAITLGVIIFLYYAKSLKQDDKKKQVKEAFTNPSVYNAVKCNFTNPTQKNPVMNVLLPEIKDDPKRKMAAPAYNRAVEKQINNETEDFVISNFNNDKTLKKKLFSTLGDSFEFEDFAQHNFYATPNTTIPNDQHGFAEFCYGDMVSGKEGNDFMLMKNNPRIGSITGQN</sequence>
<evidence type="ECO:0000256" key="1">
    <source>
        <dbReference type="SAM" id="Phobius"/>
    </source>
</evidence>
<organism evidence="3">
    <name type="scientific">viral metagenome</name>
    <dbReference type="NCBI Taxonomy" id="1070528"/>
    <lineage>
        <taxon>unclassified sequences</taxon>
        <taxon>metagenomes</taxon>
        <taxon>organismal metagenomes</taxon>
    </lineage>
</organism>
<feature type="transmembrane region" description="Helical" evidence="1">
    <location>
        <begin position="60"/>
        <end position="77"/>
    </location>
</feature>
<keyword evidence="1" id="KW-0812">Transmembrane</keyword>
<evidence type="ECO:0000313" key="3">
    <source>
        <dbReference type="EMBL" id="QHT08742.1"/>
    </source>
</evidence>
<feature type="domain" description="Minor capsid protein P9 transmembrane helices" evidence="2">
    <location>
        <begin position="8"/>
        <end position="76"/>
    </location>
</feature>
<dbReference type="Pfam" id="PF19066">
    <property type="entry name" value="P9_TM"/>
    <property type="match status" value="1"/>
</dbReference>
<keyword evidence="1" id="KW-1133">Transmembrane helix</keyword>
<keyword evidence="1" id="KW-0472">Membrane</keyword>
<proteinExistence type="predicted"/>
<protein>
    <recommendedName>
        <fullName evidence="2">Minor capsid protein P9 transmembrane helices domain-containing protein</fullName>
    </recommendedName>
</protein>
<dbReference type="EMBL" id="MN739500">
    <property type="protein sequence ID" value="QHT08742.1"/>
    <property type="molecule type" value="Genomic_DNA"/>
</dbReference>
<dbReference type="AlphaFoldDB" id="A0A6C0CX45"/>
<dbReference type="InterPro" id="IPR043915">
    <property type="entry name" value="P9_TM"/>
</dbReference>